<dbReference type="STRING" id="1191523.MROS_2435"/>
<accession>I6Z941</accession>
<dbReference type="EC" id="3.1.4.58" evidence="2"/>
<comment type="similarity">
    <text evidence="2">Belongs to the 2H phosphoesterase superfamily. ThpR family.</text>
</comment>
<dbReference type="eggNOG" id="COG1514">
    <property type="taxonomic scope" value="Bacteria"/>
</dbReference>
<gene>
    <name evidence="4" type="ordered locus">MROS_2435</name>
</gene>
<keyword evidence="1 2" id="KW-0378">Hydrolase</keyword>
<dbReference type="HOGENOM" id="CLU_081251_3_3_10"/>
<dbReference type="InterPro" id="IPR004175">
    <property type="entry name" value="RNA_CPDase"/>
</dbReference>
<dbReference type="OrthoDB" id="9789350at2"/>
<dbReference type="EMBL" id="CP003557">
    <property type="protein sequence ID" value="AFN75665.1"/>
    <property type="molecule type" value="Genomic_DNA"/>
</dbReference>
<reference evidence="4 5" key="1">
    <citation type="journal article" date="2013" name="PLoS ONE">
        <title>Genomic analysis of Melioribacter roseus, facultatively anaerobic organotrophic bacterium representing a novel deep lineage within Bacteriodetes/Chlorobi group.</title>
        <authorList>
            <person name="Kadnikov V.V."/>
            <person name="Mardanov A.V."/>
            <person name="Podosokorskaya O.A."/>
            <person name="Gavrilov S.N."/>
            <person name="Kublanov I.V."/>
            <person name="Beletsky A.V."/>
            <person name="Bonch-Osmolovskaya E.A."/>
            <person name="Ravin N.V."/>
        </authorList>
    </citation>
    <scope>NUCLEOTIDE SEQUENCE [LARGE SCALE GENOMIC DNA]</scope>
    <source>
        <strain evidence="5">JCM 17771 / P3M-2</strain>
    </source>
</reference>
<evidence type="ECO:0000256" key="1">
    <source>
        <dbReference type="ARBA" id="ARBA00022801"/>
    </source>
</evidence>
<dbReference type="PANTHER" id="PTHR35561:SF1">
    <property type="entry name" value="RNA 2',3'-CYCLIC PHOSPHODIESTERASE"/>
    <property type="match status" value="1"/>
</dbReference>
<dbReference type="HAMAP" id="MF_01940">
    <property type="entry name" value="RNA_CPDase"/>
    <property type="match status" value="1"/>
</dbReference>
<dbReference type="AlphaFoldDB" id="I6Z941"/>
<feature type="short sequence motif" description="HXTX 2" evidence="2">
    <location>
        <begin position="128"/>
        <end position="131"/>
    </location>
</feature>
<organism evidence="4 5">
    <name type="scientific">Melioribacter roseus (strain DSM 23840 / JCM 17771 / VKM B-2668 / P3M-2)</name>
    <dbReference type="NCBI Taxonomy" id="1191523"/>
    <lineage>
        <taxon>Bacteria</taxon>
        <taxon>Pseudomonadati</taxon>
        <taxon>Ignavibacteriota</taxon>
        <taxon>Ignavibacteria</taxon>
        <taxon>Ignavibacteriales</taxon>
        <taxon>Melioribacteraceae</taxon>
        <taxon>Melioribacter</taxon>
    </lineage>
</organism>
<dbReference type="PANTHER" id="PTHR35561">
    <property type="entry name" value="RNA 2',3'-CYCLIC PHOSPHODIESTERASE"/>
    <property type="match status" value="1"/>
</dbReference>
<dbReference type="NCBIfam" id="TIGR02258">
    <property type="entry name" value="2_5_ligase"/>
    <property type="match status" value="1"/>
</dbReference>
<dbReference type="RefSeq" id="WP_014857095.1">
    <property type="nucleotide sequence ID" value="NC_018178.1"/>
</dbReference>
<sequence>MTIRTFIALDLPEFVLNRIIELRDSFFENVSDLKWESRNKLHITLKFLGDTDENLIPDISRSLADLADRYSPFSLKISKAGLFYRNGKPAILYLDFLENEYLLRFHEEIENIMENFGFKKENRKFKTHLTLLRIKNDRHLNRIKNFTKLGIDLPEFISDEITLYRSILKPAGSVYQPIESFKLNNRRNNGA</sequence>
<dbReference type="GO" id="GO:0004113">
    <property type="term" value="F:2',3'-cyclic-nucleotide 3'-phosphodiesterase activity"/>
    <property type="evidence" value="ECO:0007669"/>
    <property type="project" value="InterPro"/>
</dbReference>
<feature type="domain" description="Phosphoesterase HXTX" evidence="3">
    <location>
        <begin position="11"/>
        <end position="93"/>
    </location>
</feature>
<dbReference type="PATRIC" id="fig|1191523.3.peg.2567"/>
<dbReference type="GO" id="GO:0008664">
    <property type="term" value="F:RNA 2',3'-cyclic 3'-phosphodiesterase activity"/>
    <property type="evidence" value="ECO:0007669"/>
    <property type="project" value="UniProtKB-EC"/>
</dbReference>
<evidence type="ECO:0000259" key="3">
    <source>
        <dbReference type="Pfam" id="PF02834"/>
    </source>
</evidence>
<dbReference type="Proteomes" id="UP000009011">
    <property type="component" value="Chromosome"/>
</dbReference>
<dbReference type="KEGG" id="mro:MROS_2435"/>
<keyword evidence="4" id="KW-0436">Ligase</keyword>
<feature type="active site" description="Proton acceptor" evidence="2">
    <location>
        <position position="128"/>
    </location>
</feature>
<dbReference type="Pfam" id="PF02834">
    <property type="entry name" value="LigT_PEase"/>
    <property type="match status" value="2"/>
</dbReference>
<evidence type="ECO:0000313" key="5">
    <source>
        <dbReference type="Proteomes" id="UP000009011"/>
    </source>
</evidence>
<proteinExistence type="inferred from homology"/>
<evidence type="ECO:0000313" key="4">
    <source>
        <dbReference type="EMBL" id="AFN75665.1"/>
    </source>
</evidence>
<comment type="function">
    <text evidence="2">Hydrolyzes RNA 2',3'-cyclic phosphodiester to an RNA 2'-phosphomonoester.</text>
</comment>
<dbReference type="InterPro" id="IPR009097">
    <property type="entry name" value="Cyclic_Pdiesterase"/>
</dbReference>
<feature type="short sequence motif" description="HXTX 1" evidence="2">
    <location>
        <begin position="42"/>
        <end position="45"/>
    </location>
</feature>
<dbReference type="Gene3D" id="3.90.1140.10">
    <property type="entry name" value="Cyclic phosphodiesterase"/>
    <property type="match status" value="1"/>
</dbReference>
<dbReference type="InterPro" id="IPR014051">
    <property type="entry name" value="Phosphoesterase_HXTX"/>
</dbReference>
<evidence type="ECO:0000256" key="2">
    <source>
        <dbReference type="HAMAP-Rule" id="MF_01940"/>
    </source>
</evidence>
<name>I6Z941_MELRP</name>
<protein>
    <recommendedName>
        <fullName evidence="2">RNA 2',3'-cyclic phosphodiesterase</fullName>
        <shortName evidence="2">RNA 2',3'-CPDase</shortName>
        <ecNumber evidence="2">3.1.4.58</ecNumber>
    </recommendedName>
</protein>
<feature type="domain" description="Phosphoesterase HXTX" evidence="3">
    <location>
        <begin position="100"/>
        <end position="175"/>
    </location>
</feature>
<dbReference type="SUPFAM" id="SSF55144">
    <property type="entry name" value="LigT-like"/>
    <property type="match status" value="1"/>
</dbReference>
<feature type="active site" description="Proton donor" evidence="2">
    <location>
        <position position="42"/>
    </location>
</feature>
<comment type="catalytic activity">
    <reaction evidence="2">
        <text>a 3'-end 2',3'-cyclophospho-ribonucleotide-RNA + H2O = a 3'-end 2'-phospho-ribonucleotide-RNA + H(+)</text>
        <dbReference type="Rhea" id="RHEA:11828"/>
        <dbReference type="Rhea" id="RHEA-COMP:10464"/>
        <dbReference type="Rhea" id="RHEA-COMP:17353"/>
        <dbReference type="ChEBI" id="CHEBI:15377"/>
        <dbReference type="ChEBI" id="CHEBI:15378"/>
        <dbReference type="ChEBI" id="CHEBI:83064"/>
        <dbReference type="ChEBI" id="CHEBI:173113"/>
        <dbReference type="EC" id="3.1.4.58"/>
    </reaction>
</comment>
<keyword evidence="5" id="KW-1185">Reference proteome</keyword>
<dbReference type="GO" id="GO:0016874">
    <property type="term" value="F:ligase activity"/>
    <property type="evidence" value="ECO:0007669"/>
    <property type="project" value="UniProtKB-KW"/>
</dbReference>